<keyword evidence="10" id="KW-0169">Cobalamin biosynthesis</keyword>
<comment type="catalytic activity">
    <reaction evidence="1">
        <text>adenosylcob(III)inamide + ATP = adenosylcob(III)inamide phosphate + ADP + H(+)</text>
        <dbReference type="Rhea" id="RHEA:15769"/>
        <dbReference type="ChEBI" id="CHEBI:2480"/>
        <dbReference type="ChEBI" id="CHEBI:15378"/>
        <dbReference type="ChEBI" id="CHEBI:30616"/>
        <dbReference type="ChEBI" id="CHEBI:58502"/>
        <dbReference type="ChEBI" id="CHEBI:456216"/>
        <dbReference type="EC" id="2.7.1.156"/>
    </reaction>
</comment>
<sequence length="190" mass="21397">MGKVILVTGGARSGKSGFSEKLLSGRDAVLYIATATPLDEEMERRIAHHRAQRPEAWETLEAFSDLERKLNEKNRVYDGILLDCITVMLTNQLFHHPDFQEDQYSEQFWSDFEKKAKLGLHKFLAVARSMSYTVILVTNEIGMGLVPETALSRQFRDLAGRINQMLAAEADEVYLLVAGIPLKIKEGNPS</sequence>
<name>A0A939KJA5_9CLOT</name>
<evidence type="ECO:0000256" key="9">
    <source>
        <dbReference type="ARBA" id="ARBA00012523"/>
    </source>
</evidence>
<dbReference type="GO" id="GO:0043752">
    <property type="term" value="F:adenosylcobinamide kinase activity"/>
    <property type="evidence" value="ECO:0007669"/>
    <property type="project" value="UniProtKB-EC"/>
</dbReference>
<protein>
    <recommendedName>
        <fullName evidence="16">Adenosylcobinamide kinase</fullName>
        <ecNumber evidence="8">2.7.1.156</ecNumber>
        <ecNumber evidence="9">2.7.7.62</ecNumber>
    </recommendedName>
    <alternativeName>
        <fullName evidence="17">Adenosylcobinamide-phosphate guanylyltransferase</fullName>
    </alternativeName>
</protein>
<dbReference type="SUPFAM" id="SSF52540">
    <property type="entry name" value="P-loop containing nucleoside triphosphate hydrolases"/>
    <property type="match status" value="1"/>
</dbReference>
<keyword evidence="14" id="KW-0067">ATP-binding</keyword>
<dbReference type="AlphaFoldDB" id="A0A939KJA5"/>
<dbReference type="RefSeq" id="WP_207598011.1">
    <property type="nucleotide sequence ID" value="NZ_JAFNJU010000001.1"/>
</dbReference>
<evidence type="ECO:0000256" key="15">
    <source>
        <dbReference type="ARBA" id="ARBA00023134"/>
    </source>
</evidence>
<evidence type="ECO:0000313" key="20">
    <source>
        <dbReference type="EMBL" id="MBO1263490.1"/>
    </source>
</evidence>
<dbReference type="EC" id="2.7.1.156" evidence="8"/>
<comment type="caution">
    <text evidence="20">The sequence shown here is derived from an EMBL/GenBank/DDBJ whole genome shotgun (WGS) entry which is preliminary data.</text>
</comment>
<accession>A0A939KJA5</accession>
<comment type="catalytic activity">
    <reaction evidence="2">
        <text>adenosylcob(III)inamide phosphate + GTP + H(+) = adenosylcob(III)inamide-GDP + diphosphate</text>
        <dbReference type="Rhea" id="RHEA:22712"/>
        <dbReference type="ChEBI" id="CHEBI:15378"/>
        <dbReference type="ChEBI" id="CHEBI:33019"/>
        <dbReference type="ChEBI" id="CHEBI:37565"/>
        <dbReference type="ChEBI" id="CHEBI:58502"/>
        <dbReference type="ChEBI" id="CHEBI:60487"/>
        <dbReference type="EC" id="2.7.7.62"/>
    </reaction>
</comment>
<keyword evidence="12 19" id="KW-0547">Nucleotide-binding</keyword>
<dbReference type="PANTHER" id="PTHR34848">
    <property type="match status" value="1"/>
</dbReference>
<feature type="binding site" evidence="19">
    <location>
        <begin position="50"/>
        <end position="53"/>
    </location>
    <ligand>
        <name>GTP</name>
        <dbReference type="ChEBI" id="CHEBI:37565"/>
    </ligand>
</feature>
<evidence type="ECO:0000256" key="2">
    <source>
        <dbReference type="ARBA" id="ARBA00000711"/>
    </source>
</evidence>
<evidence type="ECO:0000256" key="16">
    <source>
        <dbReference type="ARBA" id="ARBA00029570"/>
    </source>
</evidence>
<comment type="pathway">
    <text evidence="6">Cofactor biosynthesis; adenosylcobalamin biosynthesis; adenosylcobalamin from cob(II)yrinate a,c-diamide: step 5/7.</text>
</comment>
<evidence type="ECO:0000256" key="7">
    <source>
        <dbReference type="ARBA" id="ARBA00007490"/>
    </source>
</evidence>
<proteinExistence type="inferred from homology"/>
<evidence type="ECO:0000256" key="4">
    <source>
        <dbReference type="ARBA" id="ARBA00003889"/>
    </source>
</evidence>
<evidence type="ECO:0000256" key="10">
    <source>
        <dbReference type="ARBA" id="ARBA00022573"/>
    </source>
</evidence>
<dbReference type="PANTHER" id="PTHR34848:SF1">
    <property type="entry name" value="BIFUNCTIONAL ADENOSYLCOBALAMIN BIOSYNTHESIS PROTEIN COBU"/>
    <property type="match status" value="1"/>
</dbReference>
<evidence type="ECO:0000256" key="18">
    <source>
        <dbReference type="PIRSR" id="PIRSR006135-1"/>
    </source>
</evidence>
<organism evidence="20 21">
    <name type="scientific">Proteiniclasticum aestuarii</name>
    <dbReference type="NCBI Taxonomy" id="2817862"/>
    <lineage>
        <taxon>Bacteria</taxon>
        <taxon>Bacillati</taxon>
        <taxon>Bacillota</taxon>
        <taxon>Clostridia</taxon>
        <taxon>Eubacteriales</taxon>
        <taxon>Clostridiaceae</taxon>
        <taxon>Proteiniclasticum</taxon>
    </lineage>
</organism>
<dbReference type="GO" id="GO:0008820">
    <property type="term" value="F:cobinamide phosphate guanylyltransferase activity"/>
    <property type="evidence" value="ECO:0007669"/>
    <property type="project" value="UniProtKB-EC"/>
</dbReference>
<comment type="catalytic activity">
    <reaction evidence="3">
        <text>adenosylcob(III)inamide + GTP = adenosylcob(III)inamide phosphate + GDP + H(+)</text>
        <dbReference type="Rhea" id="RHEA:15765"/>
        <dbReference type="ChEBI" id="CHEBI:2480"/>
        <dbReference type="ChEBI" id="CHEBI:15378"/>
        <dbReference type="ChEBI" id="CHEBI:37565"/>
        <dbReference type="ChEBI" id="CHEBI:58189"/>
        <dbReference type="ChEBI" id="CHEBI:58502"/>
        <dbReference type="EC" id="2.7.1.156"/>
    </reaction>
</comment>
<keyword evidence="13 20" id="KW-0418">Kinase</keyword>
<evidence type="ECO:0000256" key="17">
    <source>
        <dbReference type="ARBA" id="ARBA00030571"/>
    </source>
</evidence>
<dbReference type="GO" id="GO:0005524">
    <property type="term" value="F:ATP binding"/>
    <property type="evidence" value="ECO:0007669"/>
    <property type="project" value="UniProtKB-KW"/>
</dbReference>
<reference evidence="20" key="1">
    <citation type="submission" date="2021-03" db="EMBL/GenBank/DDBJ databases">
        <title>Proteiniclasticum marinus sp. nov., isolated from tidal flat sediment.</title>
        <authorList>
            <person name="Namirimu T."/>
            <person name="Yang J.-A."/>
            <person name="Yang S.-H."/>
            <person name="Kim Y.-J."/>
            <person name="Kwon K.K."/>
        </authorList>
    </citation>
    <scope>NUCLEOTIDE SEQUENCE</scope>
    <source>
        <strain evidence="20">SCR006</strain>
    </source>
</reference>
<dbReference type="Proteomes" id="UP000664218">
    <property type="component" value="Unassembled WGS sequence"/>
</dbReference>
<keyword evidence="20" id="KW-0548">Nucleotidyltransferase</keyword>
<comment type="similarity">
    <text evidence="7">Belongs to the CobU/CobP family.</text>
</comment>
<evidence type="ECO:0000256" key="14">
    <source>
        <dbReference type="ARBA" id="ARBA00022840"/>
    </source>
</evidence>
<feature type="binding site" evidence="19">
    <location>
        <position position="61"/>
    </location>
    <ligand>
        <name>GTP</name>
        <dbReference type="ChEBI" id="CHEBI:37565"/>
    </ligand>
</feature>
<feature type="binding site" evidence="19">
    <location>
        <position position="83"/>
    </location>
    <ligand>
        <name>GTP</name>
        <dbReference type="ChEBI" id="CHEBI:37565"/>
    </ligand>
</feature>
<comment type="function">
    <text evidence="4">Catalyzes ATP-dependent phosphorylation of adenosylcobinamide and addition of GMP to adenosylcobinamide phosphate.</text>
</comment>
<dbReference type="NCBIfam" id="NF004469">
    <property type="entry name" value="PRK05800.1"/>
    <property type="match status" value="1"/>
</dbReference>
<evidence type="ECO:0000256" key="19">
    <source>
        <dbReference type="PIRSR" id="PIRSR006135-2"/>
    </source>
</evidence>
<dbReference type="EC" id="2.7.7.62" evidence="9"/>
<evidence type="ECO:0000256" key="12">
    <source>
        <dbReference type="ARBA" id="ARBA00022741"/>
    </source>
</evidence>
<feature type="binding site" evidence="19">
    <location>
        <begin position="33"/>
        <end position="35"/>
    </location>
    <ligand>
        <name>GTP</name>
        <dbReference type="ChEBI" id="CHEBI:37565"/>
    </ligand>
</feature>
<evidence type="ECO:0000256" key="11">
    <source>
        <dbReference type="ARBA" id="ARBA00022679"/>
    </source>
</evidence>
<comment type="pathway">
    <text evidence="5">Cofactor biosynthesis; adenosylcobalamin biosynthesis; adenosylcobalamin from cob(II)yrinate a,c-diamide: step 6/7.</text>
</comment>
<dbReference type="InterPro" id="IPR003203">
    <property type="entry name" value="CobU/CobP"/>
</dbReference>
<evidence type="ECO:0000256" key="8">
    <source>
        <dbReference type="ARBA" id="ARBA00012016"/>
    </source>
</evidence>
<evidence type="ECO:0000256" key="6">
    <source>
        <dbReference type="ARBA" id="ARBA00005159"/>
    </source>
</evidence>
<dbReference type="Pfam" id="PF02283">
    <property type="entry name" value="CobU"/>
    <property type="match status" value="1"/>
</dbReference>
<dbReference type="CDD" id="cd00544">
    <property type="entry name" value="CobU"/>
    <property type="match status" value="1"/>
</dbReference>
<dbReference type="Gene3D" id="3.40.50.300">
    <property type="entry name" value="P-loop containing nucleotide triphosphate hydrolases"/>
    <property type="match status" value="1"/>
</dbReference>
<dbReference type="EMBL" id="JAFNJU010000001">
    <property type="protein sequence ID" value="MBO1263490.1"/>
    <property type="molecule type" value="Genomic_DNA"/>
</dbReference>
<keyword evidence="15 19" id="KW-0342">GTP-binding</keyword>
<evidence type="ECO:0000256" key="5">
    <source>
        <dbReference type="ARBA" id="ARBA00004692"/>
    </source>
</evidence>
<dbReference type="GO" id="GO:0005525">
    <property type="term" value="F:GTP binding"/>
    <property type="evidence" value="ECO:0007669"/>
    <property type="project" value="UniProtKB-KW"/>
</dbReference>
<evidence type="ECO:0000256" key="3">
    <source>
        <dbReference type="ARBA" id="ARBA00001522"/>
    </source>
</evidence>
<evidence type="ECO:0000313" key="21">
    <source>
        <dbReference type="Proteomes" id="UP000664218"/>
    </source>
</evidence>
<dbReference type="InterPro" id="IPR027417">
    <property type="entry name" value="P-loop_NTPase"/>
</dbReference>
<evidence type="ECO:0000256" key="13">
    <source>
        <dbReference type="ARBA" id="ARBA00022777"/>
    </source>
</evidence>
<dbReference type="PIRSF" id="PIRSF006135">
    <property type="entry name" value="CobU"/>
    <property type="match status" value="1"/>
</dbReference>
<dbReference type="GO" id="GO:0009236">
    <property type="term" value="P:cobalamin biosynthetic process"/>
    <property type="evidence" value="ECO:0007669"/>
    <property type="project" value="UniProtKB-KW"/>
</dbReference>
<feature type="active site" description="GMP-histidine intermediate" evidence="18">
    <location>
        <position position="49"/>
    </location>
</feature>
<evidence type="ECO:0000256" key="1">
    <source>
        <dbReference type="ARBA" id="ARBA00000312"/>
    </source>
</evidence>
<keyword evidence="11 20" id="KW-0808">Transferase</keyword>
<feature type="binding site" evidence="19">
    <location>
        <begin position="9"/>
        <end position="16"/>
    </location>
    <ligand>
        <name>GTP</name>
        <dbReference type="ChEBI" id="CHEBI:37565"/>
    </ligand>
</feature>
<keyword evidence="21" id="KW-1185">Reference proteome</keyword>
<gene>
    <name evidence="20" type="primary">cobU</name>
    <name evidence="20" type="ORF">J3A84_00355</name>
</gene>